<evidence type="ECO:0000256" key="2">
    <source>
        <dbReference type="ARBA" id="ARBA00022485"/>
    </source>
</evidence>
<keyword evidence="7" id="KW-0812">Transmembrane</keyword>
<feature type="transmembrane region" description="Helical" evidence="7">
    <location>
        <begin position="20"/>
        <end position="39"/>
    </location>
</feature>
<organism evidence="9">
    <name type="scientific">Desulfitobacterium hafniense</name>
    <name type="common">Desulfitobacterium frappieri</name>
    <dbReference type="NCBI Taxonomy" id="49338"/>
    <lineage>
        <taxon>Bacteria</taxon>
        <taxon>Bacillati</taxon>
        <taxon>Bacillota</taxon>
        <taxon>Clostridia</taxon>
        <taxon>Eubacteriales</taxon>
        <taxon>Desulfitobacteriaceae</taxon>
        <taxon>Desulfitobacterium</taxon>
    </lineage>
</organism>
<feature type="transmembrane region" description="Helical" evidence="7">
    <location>
        <begin position="361"/>
        <end position="382"/>
    </location>
</feature>
<evidence type="ECO:0000256" key="4">
    <source>
        <dbReference type="ARBA" id="ARBA00022982"/>
    </source>
</evidence>
<dbReference type="InterPro" id="IPR051684">
    <property type="entry name" value="Electron_Trans/Redox"/>
</dbReference>
<keyword evidence="7" id="KW-1133">Transmembrane helix</keyword>
<dbReference type="GO" id="GO:0005886">
    <property type="term" value="C:plasma membrane"/>
    <property type="evidence" value="ECO:0007669"/>
    <property type="project" value="TreeGrafter"/>
</dbReference>
<dbReference type="Pfam" id="PF12801">
    <property type="entry name" value="Fer4_5"/>
    <property type="match status" value="2"/>
</dbReference>
<dbReference type="Pfam" id="PF04205">
    <property type="entry name" value="FMN_bind"/>
    <property type="match status" value="1"/>
</dbReference>
<sequence length="428" mass="48742">MKTKKNKAVLENRRGWEYYYHFSLLLTAIIAILYGVFWAPQSVDYKGIIQKNVLGVISIEKMMGNQHAYKIDTAQGRFYAVCDSAIGYQSKVEAMTIVNEKGLIEKVIITKQGETPVFFERLTDQKYFDGFQGLAIKEPIYLGGAYGYSGYLGSIKTNNYIDTVTGSTVSSHAVAEAVNKGNSYLSGQFFNTQWANPYDLFQLSWKDMAMIAMFLIAFASAFIKKLVKIRLAFLLVSVVVLGFLVNQFVTGSLLLSAITLQIPRITNLKWYVLMAGSLGFIILLGKNLYCAWICPFGAVQEILNKAAGFKSLNISQKTIKILRLVAPTILWVALLLGTLLGDYGTLDYQPFGALFLFKSVWLMWLMLPIFLFMSLFISRFYCKFFCPVGFIFNLLNRWRNEEVRIWKQRVDRLKRKKKEKQETLSSHS</sequence>
<evidence type="ECO:0000259" key="8">
    <source>
        <dbReference type="SMART" id="SM00900"/>
    </source>
</evidence>
<dbReference type="EMBL" id="LK996017">
    <property type="protein sequence ID" value="CDX02972.1"/>
    <property type="molecule type" value="Genomic_DNA"/>
</dbReference>
<feature type="transmembrane region" description="Helical" evidence="7">
    <location>
        <begin position="321"/>
        <end position="341"/>
    </location>
</feature>
<dbReference type="RefSeq" id="WP_208925845.1">
    <property type="nucleotide sequence ID" value="NZ_LK996017.1"/>
</dbReference>
<evidence type="ECO:0000256" key="5">
    <source>
        <dbReference type="ARBA" id="ARBA00023004"/>
    </source>
</evidence>
<accession>A0A098B3N5</accession>
<dbReference type="InterPro" id="IPR017896">
    <property type="entry name" value="4Fe4S_Fe-S-bd"/>
</dbReference>
<dbReference type="InterPro" id="IPR007329">
    <property type="entry name" value="FMN-bd"/>
</dbReference>
<keyword evidence="7" id="KW-0472">Membrane</keyword>
<dbReference type="PANTHER" id="PTHR30176">
    <property type="entry name" value="FERREDOXIN-TYPE PROTEIN NAPH"/>
    <property type="match status" value="1"/>
</dbReference>
<evidence type="ECO:0000256" key="7">
    <source>
        <dbReference type="SAM" id="Phobius"/>
    </source>
</evidence>
<dbReference type="AlphaFoldDB" id="A0A098B3N5"/>
<dbReference type="GO" id="GO:0051539">
    <property type="term" value="F:4 iron, 4 sulfur cluster binding"/>
    <property type="evidence" value="ECO:0007669"/>
    <property type="project" value="UniProtKB-KW"/>
</dbReference>
<evidence type="ECO:0000313" key="9">
    <source>
        <dbReference type="EMBL" id="CDX02972.1"/>
    </source>
</evidence>
<feature type="domain" description="FMN-binding" evidence="8">
    <location>
        <begin position="87"/>
        <end position="185"/>
    </location>
</feature>
<dbReference type="PANTHER" id="PTHR30176:SF3">
    <property type="entry name" value="FERREDOXIN-TYPE PROTEIN NAPH"/>
    <property type="match status" value="1"/>
</dbReference>
<keyword evidence="2" id="KW-0004">4Fe-4S</keyword>
<feature type="transmembrane region" description="Helical" evidence="7">
    <location>
        <begin position="234"/>
        <end position="258"/>
    </location>
</feature>
<dbReference type="GO" id="GO:0046872">
    <property type="term" value="F:metal ion binding"/>
    <property type="evidence" value="ECO:0007669"/>
    <property type="project" value="UniProtKB-KW"/>
</dbReference>
<keyword evidence="3" id="KW-0479">Metal-binding</keyword>
<evidence type="ECO:0000256" key="1">
    <source>
        <dbReference type="ARBA" id="ARBA00022448"/>
    </source>
</evidence>
<keyword evidence="5" id="KW-0408">Iron</keyword>
<dbReference type="PATRIC" id="fig|49338.4.peg.3323"/>
<gene>
    <name evidence="9" type="ORF">DPCES_3085</name>
</gene>
<keyword evidence="6" id="KW-0411">Iron-sulfur</keyword>
<evidence type="ECO:0000256" key="6">
    <source>
        <dbReference type="ARBA" id="ARBA00023014"/>
    </source>
</evidence>
<keyword evidence="4" id="KW-0249">Electron transport</keyword>
<protein>
    <submittedName>
        <fullName evidence="9">PCE reductive dehalogenase accessory protein PceC</fullName>
    </submittedName>
</protein>
<evidence type="ECO:0000256" key="3">
    <source>
        <dbReference type="ARBA" id="ARBA00022723"/>
    </source>
</evidence>
<dbReference type="GO" id="GO:0010181">
    <property type="term" value="F:FMN binding"/>
    <property type="evidence" value="ECO:0007669"/>
    <property type="project" value="InterPro"/>
</dbReference>
<feature type="transmembrane region" description="Helical" evidence="7">
    <location>
        <begin position="208"/>
        <end position="227"/>
    </location>
</feature>
<reference evidence="9" key="1">
    <citation type="submission" date="2014-07" db="EMBL/GenBank/DDBJ databases">
        <authorList>
            <person name="Hornung V.Bastian."/>
        </authorList>
    </citation>
    <scope>NUCLEOTIDE SEQUENCE</scope>
    <source>
        <strain evidence="9">PCE-S</strain>
    </source>
</reference>
<proteinExistence type="predicted"/>
<feature type="transmembrane region" description="Helical" evidence="7">
    <location>
        <begin position="270"/>
        <end position="300"/>
    </location>
</feature>
<dbReference type="SMART" id="SM00900">
    <property type="entry name" value="FMN_bind"/>
    <property type="match status" value="1"/>
</dbReference>
<name>A0A098B3N5_DESHA</name>
<keyword evidence="1" id="KW-0813">Transport</keyword>